<evidence type="ECO:0000256" key="4">
    <source>
        <dbReference type="ARBA" id="ARBA00023172"/>
    </source>
</evidence>
<dbReference type="EMBL" id="FOTF01000022">
    <property type="protein sequence ID" value="SFL49190.1"/>
    <property type="molecule type" value="Genomic_DNA"/>
</dbReference>
<evidence type="ECO:0000259" key="5">
    <source>
        <dbReference type="PROSITE" id="PS50531"/>
    </source>
</evidence>
<evidence type="ECO:0000256" key="2">
    <source>
        <dbReference type="ARBA" id="ARBA00022578"/>
    </source>
</evidence>
<dbReference type="Pfam" id="PF22483">
    <property type="entry name" value="Mu-transpos_C_2"/>
    <property type="match status" value="1"/>
</dbReference>
<feature type="domain" description="Integrase catalytic" evidence="6">
    <location>
        <begin position="124"/>
        <end position="299"/>
    </location>
</feature>
<dbReference type="GO" id="GO:0006310">
    <property type="term" value="P:DNA recombination"/>
    <property type="evidence" value="ECO:0007669"/>
    <property type="project" value="UniProtKB-KW"/>
</dbReference>
<name>A0A1I4I4U6_9RHOB</name>
<dbReference type="AlphaFoldDB" id="A0A1I4I4U6"/>
<dbReference type="PANTHER" id="PTHR35004:SF7">
    <property type="entry name" value="INTEGRASE PROTEIN"/>
    <property type="match status" value="1"/>
</dbReference>
<dbReference type="RefSeq" id="WP_245754273.1">
    <property type="nucleotide sequence ID" value="NZ_FOTF01000022.1"/>
</dbReference>
<dbReference type="PROSITE" id="PS50531">
    <property type="entry name" value="HTH_IS21"/>
    <property type="match status" value="1"/>
</dbReference>
<gene>
    <name evidence="7" type="ORF">SAMN04488004_12253</name>
</gene>
<proteinExistence type="inferred from homology"/>
<sequence>MGLLNIIRRMALREKLPPREISRRTGMSRNTIKKYLNAGTIEPQFATPERQSKLDPFAEKLVGWLKTEAGKSRKQRRTLKQMHADLVVLGFDGSYNRVAAFARDWRADRQRDQQTTGRGTFVPLSFRPGEAFQFDWSEDFAVLGGERTKLQVAHIKLSHSRAFLVRAYLLQTHEMLFEAHWHGFRVFGGIPERGIYDNMRTAVDRVGRGKERQVNMRFLAMANHYVFEPAFCNPAAGWEKGQVEKNVQDSRHRLWQPMPDFPDLAALNDWLEQQCVALWGKIPHAALPGSVADVWAAEQAALMPLPPAFDGFVEHSKRVSPTCLISFERNRYSVPASFANRPVSLRVYPERLVIAAEGQILCEHMRVIQRSHQLPPRTIYNWRHYLAVLQRKPGALRNGAPFSEFPPAFKQLQDLMLRRPGGDREMVDILALVLHHDEQAVLVAVEMALAEGVATKTHVLNLLHRLIDGKTIGGPDIDTPQALILQREPEANVERYDEPPRVYRRAKLSEKCPLWNSHTTRRPRSRIHLSSANVRCG</sequence>
<feature type="domain" description="HTH IS21-type" evidence="5">
    <location>
        <begin position="3"/>
        <end position="65"/>
    </location>
</feature>
<dbReference type="GO" id="GO:0003677">
    <property type="term" value="F:DNA binding"/>
    <property type="evidence" value="ECO:0007669"/>
    <property type="project" value="UniProtKB-KW"/>
</dbReference>
<evidence type="ECO:0000313" key="7">
    <source>
        <dbReference type="EMBL" id="SFL49190.1"/>
    </source>
</evidence>
<dbReference type="PROSITE" id="PS50994">
    <property type="entry name" value="INTEGRASE"/>
    <property type="match status" value="1"/>
</dbReference>
<dbReference type="InterPro" id="IPR017894">
    <property type="entry name" value="HTH_IS21_transposase_type"/>
</dbReference>
<keyword evidence="3" id="KW-0238">DNA-binding</keyword>
<dbReference type="InterPro" id="IPR054353">
    <property type="entry name" value="IstA-like_C"/>
</dbReference>
<evidence type="ECO:0000256" key="3">
    <source>
        <dbReference type="ARBA" id="ARBA00023125"/>
    </source>
</evidence>
<keyword evidence="2" id="KW-0815">Transposition</keyword>
<accession>A0A1I4I4U6</accession>
<keyword evidence="4" id="KW-0233">DNA recombination</keyword>
<evidence type="ECO:0000256" key="1">
    <source>
        <dbReference type="ARBA" id="ARBA00009277"/>
    </source>
</evidence>
<dbReference type="GO" id="GO:0032196">
    <property type="term" value="P:transposition"/>
    <property type="evidence" value="ECO:0007669"/>
    <property type="project" value="UniProtKB-KW"/>
</dbReference>
<keyword evidence="8" id="KW-1185">Reference proteome</keyword>
<reference evidence="7 8" key="1">
    <citation type="submission" date="2016-10" db="EMBL/GenBank/DDBJ databases">
        <authorList>
            <person name="de Groot N.N."/>
        </authorList>
    </citation>
    <scope>NUCLEOTIDE SEQUENCE [LARGE SCALE GENOMIC DNA]</scope>
    <source>
        <strain evidence="7 8">DSM 16199</strain>
    </source>
</reference>
<organism evidence="7 8">
    <name type="scientific">Loktanella salsilacus</name>
    <dbReference type="NCBI Taxonomy" id="195913"/>
    <lineage>
        <taxon>Bacteria</taxon>
        <taxon>Pseudomonadati</taxon>
        <taxon>Pseudomonadota</taxon>
        <taxon>Alphaproteobacteria</taxon>
        <taxon>Rhodobacterales</taxon>
        <taxon>Roseobacteraceae</taxon>
        <taxon>Loktanella</taxon>
    </lineage>
</organism>
<evidence type="ECO:0000259" key="6">
    <source>
        <dbReference type="PROSITE" id="PS50994"/>
    </source>
</evidence>
<dbReference type="STRING" id="195913.SAMN04488004_12253"/>
<dbReference type="PANTHER" id="PTHR35004">
    <property type="entry name" value="TRANSPOSASE RV3428C-RELATED"/>
    <property type="match status" value="1"/>
</dbReference>
<dbReference type="Proteomes" id="UP000199550">
    <property type="component" value="Unassembled WGS sequence"/>
</dbReference>
<evidence type="ECO:0000313" key="8">
    <source>
        <dbReference type="Proteomes" id="UP000199550"/>
    </source>
</evidence>
<comment type="similarity">
    <text evidence="1">Belongs to the transposase IS21/IS408/IS1162 family.</text>
</comment>
<dbReference type="GO" id="GO:0015074">
    <property type="term" value="P:DNA integration"/>
    <property type="evidence" value="ECO:0007669"/>
    <property type="project" value="InterPro"/>
</dbReference>
<protein>
    <submittedName>
        <fullName evidence="7">Transposase</fullName>
    </submittedName>
</protein>
<dbReference type="InterPro" id="IPR001584">
    <property type="entry name" value="Integrase_cat-core"/>
</dbReference>
<dbReference type="NCBIfam" id="NF033546">
    <property type="entry name" value="transpos_IS21"/>
    <property type="match status" value="1"/>
</dbReference>